<feature type="region of interest" description="Disordered" evidence="7">
    <location>
        <begin position="145"/>
        <end position="210"/>
    </location>
</feature>
<dbReference type="AlphaFoldDB" id="A0A507BIS7"/>
<evidence type="ECO:0000313" key="10">
    <source>
        <dbReference type="EMBL" id="TPX30590.1"/>
    </source>
</evidence>
<comment type="similarity">
    <text evidence="2">Belongs to the sphingosine N-acyltransferase family.</text>
</comment>
<evidence type="ECO:0000256" key="5">
    <source>
        <dbReference type="ARBA" id="ARBA00023136"/>
    </source>
</evidence>
<keyword evidence="3 6" id="KW-0812">Transmembrane</keyword>
<feature type="compositionally biased region" description="Low complexity" evidence="7">
    <location>
        <begin position="192"/>
        <end position="201"/>
    </location>
</feature>
<comment type="subcellular location">
    <subcellularLocation>
        <location evidence="1">Membrane</location>
        <topology evidence="1">Multi-pass membrane protein</topology>
    </subcellularLocation>
</comment>
<gene>
    <name evidence="10" type="ORF">SmJEL517_g05875</name>
</gene>
<organism evidence="10 11">
    <name type="scientific">Synchytrium microbalum</name>
    <dbReference type="NCBI Taxonomy" id="1806994"/>
    <lineage>
        <taxon>Eukaryota</taxon>
        <taxon>Fungi</taxon>
        <taxon>Fungi incertae sedis</taxon>
        <taxon>Chytridiomycota</taxon>
        <taxon>Chytridiomycota incertae sedis</taxon>
        <taxon>Chytridiomycetes</taxon>
        <taxon>Synchytriales</taxon>
        <taxon>Synchytriaceae</taxon>
        <taxon>Synchytrium</taxon>
    </lineage>
</organism>
<feature type="domain" description="TLC" evidence="9">
    <location>
        <begin position="218"/>
        <end position="423"/>
    </location>
</feature>
<dbReference type="Proteomes" id="UP000319731">
    <property type="component" value="Unassembled WGS sequence"/>
</dbReference>
<evidence type="ECO:0000256" key="1">
    <source>
        <dbReference type="ARBA" id="ARBA00004141"/>
    </source>
</evidence>
<dbReference type="GeneID" id="42007098"/>
<evidence type="ECO:0000313" key="11">
    <source>
        <dbReference type="Proteomes" id="UP000319731"/>
    </source>
</evidence>
<feature type="compositionally biased region" description="Polar residues" evidence="7">
    <location>
        <begin position="94"/>
        <end position="106"/>
    </location>
</feature>
<dbReference type="InterPro" id="IPR006634">
    <property type="entry name" value="TLC-dom"/>
</dbReference>
<evidence type="ECO:0000259" key="9">
    <source>
        <dbReference type="PROSITE" id="PS50922"/>
    </source>
</evidence>
<accession>A0A507BIS7</accession>
<evidence type="ECO:0000256" key="4">
    <source>
        <dbReference type="ARBA" id="ARBA00022989"/>
    </source>
</evidence>
<keyword evidence="5 6" id="KW-0472">Membrane</keyword>
<feature type="transmembrane region" description="Helical" evidence="8">
    <location>
        <begin position="271"/>
        <end position="291"/>
    </location>
</feature>
<evidence type="ECO:0000256" key="2">
    <source>
        <dbReference type="ARBA" id="ARBA00009808"/>
    </source>
</evidence>
<keyword evidence="11" id="KW-1185">Reference proteome</keyword>
<feature type="transmembrane region" description="Helical" evidence="8">
    <location>
        <begin position="392"/>
        <end position="418"/>
    </location>
</feature>
<evidence type="ECO:0000256" key="7">
    <source>
        <dbReference type="SAM" id="MobiDB-lite"/>
    </source>
</evidence>
<evidence type="ECO:0000256" key="3">
    <source>
        <dbReference type="ARBA" id="ARBA00022692"/>
    </source>
</evidence>
<dbReference type="EMBL" id="QEAO01000063">
    <property type="protein sequence ID" value="TPX30590.1"/>
    <property type="molecule type" value="Genomic_DNA"/>
</dbReference>
<dbReference type="PROSITE" id="PS50922">
    <property type="entry name" value="TLC"/>
    <property type="match status" value="1"/>
</dbReference>
<dbReference type="GO" id="GO:0050291">
    <property type="term" value="F:sphingosine N-acyltransferase activity"/>
    <property type="evidence" value="ECO:0007669"/>
    <property type="project" value="InterPro"/>
</dbReference>
<dbReference type="STRING" id="1806994.A0A507BIS7"/>
<evidence type="ECO:0000256" key="6">
    <source>
        <dbReference type="PROSITE-ProRule" id="PRU00205"/>
    </source>
</evidence>
<dbReference type="Pfam" id="PF03798">
    <property type="entry name" value="TRAM_LAG1_CLN8"/>
    <property type="match status" value="1"/>
</dbReference>
<feature type="transmembrane region" description="Helical" evidence="8">
    <location>
        <begin position="311"/>
        <end position="331"/>
    </location>
</feature>
<feature type="region of interest" description="Disordered" evidence="7">
    <location>
        <begin position="76"/>
        <end position="121"/>
    </location>
</feature>
<dbReference type="InterPro" id="IPR016439">
    <property type="entry name" value="Lag1/Lac1-like"/>
</dbReference>
<feature type="transmembrane region" description="Helical" evidence="8">
    <location>
        <begin position="351"/>
        <end position="371"/>
    </location>
</feature>
<evidence type="ECO:0000256" key="8">
    <source>
        <dbReference type="SAM" id="Phobius"/>
    </source>
</evidence>
<keyword evidence="4 8" id="KW-1133">Transmembrane helix</keyword>
<feature type="compositionally biased region" description="Basic residues" evidence="7">
    <location>
        <begin position="108"/>
        <end position="117"/>
    </location>
</feature>
<reference evidence="10 11" key="1">
    <citation type="journal article" date="2019" name="Sci. Rep.">
        <title>Comparative genomics of chytrid fungi reveal insights into the obligate biotrophic and pathogenic lifestyle of Synchytrium endobioticum.</title>
        <authorList>
            <person name="van de Vossenberg B.T.L.H."/>
            <person name="Warris S."/>
            <person name="Nguyen H.D.T."/>
            <person name="van Gent-Pelzer M.P.E."/>
            <person name="Joly D.L."/>
            <person name="van de Geest H.C."/>
            <person name="Bonants P.J.M."/>
            <person name="Smith D.S."/>
            <person name="Levesque C.A."/>
            <person name="van der Lee T.A.J."/>
        </authorList>
    </citation>
    <scope>NUCLEOTIDE SEQUENCE [LARGE SCALE GENOMIC DNA]</scope>
    <source>
        <strain evidence="10 11">JEL517</strain>
    </source>
</reference>
<dbReference type="PANTHER" id="PTHR12560">
    <property type="entry name" value="LONGEVITY ASSURANCE FACTOR 1 LAG1"/>
    <property type="match status" value="1"/>
</dbReference>
<dbReference type="OrthoDB" id="537032at2759"/>
<comment type="caution">
    <text evidence="10">The sequence shown here is derived from an EMBL/GenBank/DDBJ whole genome shotgun (WGS) entry which is preliminary data.</text>
</comment>
<feature type="compositionally biased region" description="Basic and acidic residues" evidence="7">
    <location>
        <begin position="172"/>
        <end position="184"/>
    </location>
</feature>
<proteinExistence type="inferred from homology"/>
<dbReference type="GO" id="GO:0016020">
    <property type="term" value="C:membrane"/>
    <property type="evidence" value="ECO:0007669"/>
    <property type="project" value="UniProtKB-SubCell"/>
</dbReference>
<sequence>MVQAGGFLWRAYYVEDLDFLYLAASTGAFLVSQQAISRLVLKPISHYFVPSAPPSPPIRDFDSAIDLEELNNSSFAKLPDSELELPTPPPYDSIINNNDGNKTPPRQNGHHHHNHNHHQQDLGHLVAAALPDPLNIVDYEVKRHTPLRHRKPATSPSKASNDANGDDDDDDRKDNSNRDKKESKLMTNGLHNNNTAPLTAPSTPPAMARRNQAKAIVDDRKKFQVAAWKLWYSTFVSTLGLIVLSQESWALDPSQYFVGWQDKMAPMSDMMKVYYVVSFGNYAAQAIAIFFEPRLKDFWQMFCHHIITCNLIFFSYWMGFYRVGSVIVLVHDVSDPWMELAKCFHYTNNELMANVFFATFAACFIYTRNWIFPRYIIYPITEDGFPLPNGPVLGAFIAGLCLLEALHIFWATLIVGMIKEAITSGGVQGDTREDD</sequence>
<protein>
    <recommendedName>
        <fullName evidence="9">TLC domain-containing protein</fullName>
    </recommendedName>
</protein>
<dbReference type="GO" id="GO:0046513">
    <property type="term" value="P:ceramide biosynthetic process"/>
    <property type="evidence" value="ECO:0007669"/>
    <property type="project" value="InterPro"/>
</dbReference>
<name>A0A507BIS7_9FUNG</name>
<dbReference type="SMART" id="SM00724">
    <property type="entry name" value="TLC"/>
    <property type="match status" value="1"/>
</dbReference>
<dbReference type="RefSeq" id="XP_031022224.1">
    <property type="nucleotide sequence ID" value="XM_031171801.1"/>
</dbReference>
<dbReference type="PANTHER" id="PTHR12560:SF0">
    <property type="entry name" value="LD18904P"/>
    <property type="match status" value="1"/>
</dbReference>